<gene>
    <name evidence="2" type="ORF">SAMN05216231_0739</name>
</gene>
<dbReference type="STRING" id="553311.SAMN05216231_0739"/>
<dbReference type="InterPro" id="IPR051541">
    <property type="entry name" value="PTS_SugarTrans_NitroReg"/>
</dbReference>
<organism evidence="2 3">
    <name type="scientific">Virgibacillus salinus</name>
    <dbReference type="NCBI Taxonomy" id="553311"/>
    <lineage>
        <taxon>Bacteria</taxon>
        <taxon>Bacillati</taxon>
        <taxon>Bacillota</taxon>
        <taxon>Bacilli</taxon>
        <taxon>Bacillales</taxon>
        <taxon>Bacillaceae</taxon>
        <taxon>Virgibacillus</taxon>
    </lineage>
</organism>
<dbReference type="EMBL" id="FNKD01000001">
    <property type="protein sequence ID" value="SDQ16290.1"/>
    <property type="molecule type" value="Genomic_DNA"/>
</dbReference>
<reference evidence="2 3" key="1">
    <citation type="submission" date="2016-10" db="EMBL/GenBank/DDBJ databases">
        <authorList>
            <person name="de Groot N.N."/>
        </authorList>
    </citation>
    <scope>NUCLEOTIDE SEQUENCE [LARGE SCALE GENOMIC DNA]</scope>
    <source>
        <strain evidence="2 3">CGMCC 1.10449</strain>
    </source>
</reference>
<evidence type="ECO:0000313" key="2">
    <source>
        <dbReference type="EMBL" id="SDQ16290.1"/>
    </source>
</evidence>
<sequence length="164" mass="17804">MGELYFDESVILLNVEGDSKEAILAKMGQNLADKQLVKASFTDAIIAREGEFATGLPTGEVSVAIPHTDVEHVNQKTISVGILKDPIDFCVMGGDDSETTPVKVVFMLAMDEAHSQLSLLQKLMQVFQNQETLQQLVNSADKTEIKQLLEAKLDLAALKGGESN</sequence>
<evidence type="ECO:0000313" key="3">
    <source>
        <dbReference type="Proteomes" id="UP000199444"/>
    </source>
</evidence>
<proteinExistence type="predicted"/>
<dbReference type="AlphaFoldDB" id="A0A1H0YMF7"/>
<name>A0A1H0YMF7_9BACI</name>
<accession>A0A1H0YMF7</accession>
<keyword evidence="3" id="KW-1185">Reference proteome</keyword>
<feature type="domain" description="PTS EIIA type-2" evidence="1">
    <location>
        <begin position="4"/>
        <end position="152"/>
    </location>
</feature>
<dbReference type="RefSeq" id="WP_092491596.1">
    <property type="nucleotide sequence ID" value="NZ_FNKD01000001.1"/>
</dbReference>
<dbReference type="PANTHER" id="PTHR47738">
    <property type="entry name" value="PTS SYSTEM FRUCTOSE-LIKE EIIA COMPONENT-RELATED"/>
    <property type="match status" value="1"/>
</dbReference>
<protein>
    <submittedName>
        <fullName evidence="2">PTS system IIA component, Gat family</fullName>
    </submittedName>
</protein>
<dbReference type="InterPro" id="IPR002178">
    <property type="entry name" value="PTS_EIIA_type-2_dom"/>
</dbReference>
<dbReference type="Pfam" id="PF00359">
    <property type="entry name" value="PTS_EIIA_2"/>
    <property type="match status" value="1"/>
</dbReference>
<dbReference type="InterPro" id="IPR016152">
    <property type="entry name" value="PTrfase/Anion_transptr"/>
</dbReference>
<evidence type="ECO:0000259" key="1">
    <source>
        <dbReference type="PROSITE" id="PS51094"/>
    </source>
</evidence>
<dbReference type="Gene3D" id="3.40.930.10">
    <property type="entry name" value="Mannitol-specific EII, Chain A"/>
    <property type="match status" value="1"/>
</dbReference>
<dbReference type="Proteomes" id="UP000199444">
    <property type="component" value="Unassembled WGS sequence"/>
</dbReference>
<dbReference type="PANTHER" id="PTHR47738:SF3">
    <property type="entry name" value="PHOSPHOTRANSFERASE SYSTEM MANNITOL_FRUCTOSE-SPECIFIC IIA DOMAIN CONTAINING PROTEIN"/>
    <property type="match status" value="1"/>
</dbReference>
<dbReference type="CDD" id="cd00211">
    <property type="entry name" value="PTS_IIA_fru"/>
    <property type="match status" value="1"/>
</dbReference>
<dbReference type="PROSITE" id="PS51094">
    <property type="entry name" value="PTS_EIIA_TYPE_2"/>
    <property type="match status" value="1"/>
</dbReference>
<dbReference type="SUPFAM" id="SSF55804">
    <property type="entry name" value="Phoshotransferase/anion transport protein"/>
    <property type="match status" value="1"/>
</dbReference>